<feature type="domain" description="F-box protein Hrt3/FBXO9 C-terminal" evidence="2">
    <location>
        <begin position="191"/>
        <end position="230"/>
    </location>
</feature>
<dbReference type="InterPro" id="IPR001810">
    <property type="entry name" value="F-box_dom"/>
</dbReference>
<dbReference type="Pfam" id="PF12937">
    <property type="entry name" value="F-box-like"/>
    <property type="match status" value="1"/>
</dbReference>
<feature type="domain" description="F-box" evidence="1">
    <location>
        <begin position="61"/>
        <end position="95"/>
    </location>
</feature>
<organism evidence="3 4">
    <name type="scientific">Ensete ventricosum</name>
    <name type="common">Abyssinian banana</name>
    <name type="synonym">Musa ensete</name>
    <dbReference type="NCBI Taxonomy" id="4639"/>
    <lineage>
        <taxon>Eukaryota</taxon>
        <taxon>Viridiplantae</taxon>
        <taxon>Streptophyta</taxon>
        <taxon>Embryophyta</taxon>
        <taxon>Tracheophyta</taxon>
        <taxon>Spermatophyta</taxon>
        <taxon>Magnoliopsida</taxon>
        <taxon>Liliopsida</taxon>
        <taxon>Zingiberales</taxon>
        <taxon>Musaceae</taxon>
        <taxon>Ensete</taxon>
    </lineage>
</organism>
<dbReference type="Proteomes" id="UP001222027">
    <property type="component" value="Unassembled WGS sequence"/>
</dbReference>
<evidence type="ECO:0008006" key="5">
    <source>
        <dbReference type="Google" id="ProtNLM"/>
    </source>
</evidence>
<reference evidence="3 4" key="1">
    <citation type="submission" date="2022-12" db="EMBL/GenBank/DDBJ databases">
        <title>Chromosome-scale assembly of the Ensete ventricosum genome.</title>
        <authorList>
            <person name="Dussert Y."/>
            <person name="Stocks J."/>
            <person name="Wendawek A."/>
            <person name="Woldeyes F."/>
            <person name="Nichols R.A."/>
            <person name="Borrell J.S."/>
        </authorList>
    </citation>
    <scope>NUCLEOTIDE SEQUENCE [LARGE SCALE GENOMIC DNA]</scope>
    <source>
        <strain evidence="4">cv. Maze</strain>
        <tissue evidence="3">Seeds</tissue>
    </source>
</reference>
<evidence type="ECO:0000259" key="2">
    <source>
        <dbReference type="Pfam" id="PF19270"/>
    </source>
</evidence>
<gene>
    <name evidence="3" type="ORF">OPV22_020694</name>
</gene>
<dbReference type="Pfam" id="PF19270">
    <property type="entry name" value="FBO_C"/>
    <property type="match status" value="1"/>
</dbReference>
<dbReference type="InterPro" id="IPR045464">
    <property type="entry name" value="Hrt3/FBXO9_C"/>
</dbReference>
<dbReference type="InterPro" id="IPR036047">
    <property type="entry name" value="F-box-like_dom_sf"/>
</dbReference>
<dbReference type="AlphaFoldDB" id="A0AAV8QFG3"/>
<protein>
    <recommendedName>
        <fullName evidence="5">F-box domain-containing protein</fullName>
    </recommendedName>
</protein>
<dbReference type="Gene3D" id="1.20.1280.50">
    <property type="match status" value="1"/>
</dbReference>
<evidence type="ECO:0000259" key="1">
    <source>
        <dbReference type="Pfam" id="PF12937"/>
    </source>
</evidence>
<accession>A0AAV8QFG3</accession>
<proteinExistence type="predicted"/>
<sequence>MRTMASVLYGNRVRPVCCSLWKHQHLCFSLDNISIMDTKYLTITSGVRDMTAFLPGHDIFVFARMSPDTLGRTAWVCRKWRYTIRNPNLWRNACLGIWQSSGAEANYRIVQSLYDGSWRMWLVSMLAEIPTHSYMWSVTTVKMVAKLMNLASKADCVFKGDYILIKDQVETALFYPGLQYTLLKMRLRLRDVPAISHRRGLTPFVFVPFEEAETSVLNLPVDKMDYFVTG</sequence>
<comment type="caution">
    <text evidence="3">The sequence shown here is derived from an EMBL/GenBank/DDBJ whole genome shotgun (WGS) entry which is preliminary data.</text>
</comment>
<dbReference type="SUPFAM" id="SSF81383">
    <property type="entry name" value="F-box domain"/>
    <property type="match status" value="1"/>
</dbReference>
<keyword evidence="4" id="KW-1185">Reference proteome</keyword>
<evidence type="ECO:0000313" key="4">
    <source>
        <dbReference type="Proteomes" id="UP001222027"/>
    </source>
</evidence>
<evidence type="ECO:0000313" key="3">
    <source>
        <dbReference type="EMBL" id="KAJ8476967.1"/>
    </source>
</evidence>
<name>A0AAV8QFG3_ENSVE</name>
<dbReference type="EMBL" id="JAQQAF010000006">
    <property type="protein sequence ID" value="KAJ8476967.1"/>
    <property type="molecule type" value="Genomic_DNA"/>
</dbReference>